<proteinExistence type="predicted"/>
<gene>
    <name evidence="1" type="ORF">SAMN04487859_12084</name>
</gene>
<dbReference type="InterPro" id="IPR009389">
    <property type="entry name" value="DUF1045"/>
</dbReference>
<sequence>MTLTDHDKPKGPRMDFKRYAIYATPAPGPLADFGAAWLGWDCAAGCAVDHPHVSGLPMPLAEITDAPRKYGLHATMKPPFRLTEGQNEAALKAAFERFCSTTAPVTLDALTLARLGRFLALVPLGDQTALNALAAKTVKAFEPFRAPLTESELTHRRAAGLSPEQDALLLKWGYPYVIEAFRFHITLTGKLPRAQAVETHTILARLIEPLLPRPFPISSLALMGEDGLGRFHLIHRRALSG</sequence>
<dbReference type="STRING" id="1005928.SAMN04487859_12084"/>
<dbReference type="Gene3D" id="3.90.1140.10">
    <property type="entry name" value="Cyclic phosphodiesterase"/>
    <property type="match status" value="1"/>
</dbReference>
<organism evidence="1 2">
    <name type="scientific">Roseovarius lutimaris</name>
    <dbReference type="NCBI Taxonomy" id="1005928"/>
    <lineage>
        <taxon>Bacteria</taxon>
        <taxon>Pseudomonadati</taxon>
        <taxon>Pseudomonadota</taxon>
        <taxon>Alphaproteobacteria</taxon>
        <taxon>Rhodobacterales</taxon>
        <taxon>Roseobacteraceae</taxon>
        <taxon>Roseovarius</taxon>
    </lineage>
</organism>
<accession>A0A1I5FKC5</accession>
<dbReference type="Proteomes" id="UP000198599">
    <property type="component" value="Unassembled WGS sequence"/>
</dbReference>
<name>A0A1I5FKC5_9RHOB</name>
<keyword evidence="2" id="KW-1185">Reference proteome</keyword>
<dbReference type="Pfam" id="PF06299">
    <property type="entry name" value="DUF1045"/>
    <property type="match status" value="1"/>
</dbReference>
<dbReference type="EMBL" id="FOVP01000020">
    <property type="protein sequence ID" value="SFO24258.1"/>
    <property type="molecule type" value="Genomic_DNA"/>
</dbReference>
<dbReference type="NCBIfam" id="TIGR03223">
    <property type="entry name" value="Phn_opern_protn"/>
    <property type="match status" value="1"/>
</dbReference>
<protein>
    <submittedName>
        <fullName evidence="1">Putative phosphonate metabolism protein</fullName>
    </submittedName>
</protein>
<evidence type="ECO:0000313" key="2">
    <source>
        <dbReference type="Proteomes" id="UP000198599"/>
    </source>
</evidence>
<evidence type="ECO:0000313" key="1">
    <source>
        <dbReference type="EMBL" id="SFO24258.1"/>
    </source>
</evidence>
<dbReference type="AlphaFoldDB" id="A0A1I5FKC5"/>
<dbReference type="PIRSF" id="PIRSF033328">
    <property type="entry name" value="Phest_Mll4975"/>
    <property type="match status" value="1"/>
</dbReference>
<reference evidence="2" key="1">
    <citation type="submission" date="2016-10" db="EMBL/GenBank/DDBJ databases">
        <authorList>
            <person name="Varghese N."/>
            <person name="Submissions S."/>
        </authorList>
    </citation>
    <scope>NUCLEOTIDE SEQUENCE [LARGE SCALE GENOMIC DNA]</scope>
    <source>
        <strain evidence="2">DSM 28463</strain>
    </source>
</reference>